<evidence type="ECO:0000313" key="2">
    <source>
        <dbReference type="Proteomes" id="UP000319143"/>
    </source>
</evidence>
<sequence>MTWFDELTGFREASPDQVRSQLRVDGDCIVRLDGKRMAFGMLETPTLEELRQRVDQVRRPTGKLRLSEVVANARDLHANSANAHAMFQVASQFNLLEMASPSVTPERGVGIYERDWTQGPACAISCGAAAIYRNYFAIVGNETGQSANHQIDCAADLGLRLGNREGSLWTMENGYMLPTDWGLNEITRQLQAADECQLDRYRGSLRIGLQWNAAVTLPGAGHRVSQALCSALPVAYGRQEAAEWADFARLILEAAYEATFCAGILNAEHYGCSRLFLTLLGGGAFGNPEQWIVDALERACQKHHDSGLDVVIVSHGSSKPLVANLVRQIGTAF</sequence>
<protein>
    <submittedName>
        <fullName evidence="1">Uncharacterized protein</fullName>
    </submittedName>
</protein>
<dbReference type="AlphaFoldDB" id="A0A5C6E2M0"/>
<comment type="caution">
    <text evidence="1">The sequence shown here is derived from an EMBL/GenBank/DDBJ whole genome shotgun (WGS) entry which is preliminary data.</text>
</comment>
<organism evidence="1 2">
    <name type="scientific">Novipirellula artificiosorum</name>
    <dbReference type="NCBI Taxonomy" id="2528016"/>
    <lineage>
        <taxon>Bacteria</taxon>
        <taxon>Pseudomonadati</taxon>
        <taxon>Planctomycetota</taxon>
        <taxon>Planctomycetia</taxon>
        <taxon>Pirellulales</taxon>
        <taxon>Pirellulaceae</taxon>
        <taxon>Novipirellula</taxon>
    </lineage>
</organism>
<accession>A0A5C6E2M0</accession>
<reference evidence="1 2" key="1">
    <citation type="submission" date="2019-02" db="EMBL/GenBank/DDBJ databases">
        <title>Deep-cultivation of Planctomycetes and their phenomic and genomic characterization uncovers novel biology.</title>
        <authorList>
            <person name="Wiegand S."/>
            <person name="Jogler M."/>
            <person name="Boedeker C."/>
            <person name="Pinto D."/>
            <person name="Vollmers J."/>
            <person name="Rivas-Marin E."/>
            <person name="Kohn T."/>
            <person name="Peeters S.H."/>
            <person name="Heuer A."/>
            <person name="Rast P."/>
            <person name="Oberbeckmann S."/>
            <person name="Bunk B."/>
            <person name="Jeske O."/>
            <person name="Meyerdierks A."/>
            <person name="Storesund J.E."/>
            <person name="Kallscheuer N."/>
            <person name="Luecker S."/>
            <person name="Lage O.M."/>
            <person name="Pohl T."/>
            <person name="Merkel B.J."/>
            <person name="Hornburger P."/>
            <person name="Mueller R.-W."/>
            <person name="Bruemmer F."/>
            <person name="Labrenz M."/>
            <person name="Spormann A.M."/>
            <person name="Op Den Camp H."/>
            <person name="Overmann J."/>
            <person name="Amann R."/>
            <person name="Jetten M.S.M."/>
            <person name="Mascher T."/>
            <person name="Medema M.H."/>
            <person name="Devos D.P."/>
            <person name="Kaster A.-K."/>
            <person name="Ovreas L."/>
            <person name="Rohde M."/>
            <person name="Galperin M.Y."/>
            <person name="Jogler C."/>
        </authorList>
    </citation>
    <scope>NUCLEOTIDE SEQUENCE [LARGE SCALE GENOMIC DNA]</scope>
    <source>
        <strain evidence="1 2">Poly41</strain>
    </source>
</reference>
<dbReference type="PANTHER" id="PTHR35609:SF1">
    <property type="entry name" value="MACRO DOMAIN-CONTAINING PROTEIN"/>
    <property type="match status" value="1"/>
</dbReference>
<dbReference type="EMBL" id="SJPV01000001">
    <property type="protein sequence ID" value="TWU42217.1"/>
    <property type="molecule type" value="Genomic_DNA"/>
</dbReference>
<gene>
    <name evidence="1" type="ORF">Poly41_05130</name>
</gene>
<keyword evidence="2" id="KW-1185">Reference proteome</keyword>
<evidence type="ECO:0000313" key="1">
    <source>
        <dbReference type="EMBL" id="TWU42217.1"/>
    </source>
</evidence>
<dbReference type="PANTHER" id="PTHR35609">
    <property type="entry name" value="MACRO DOMAIN-CONTAINING PROTEIN"/>
    <property type="match status" value="1"/>
</dbReference>
<dbReference type="OrthoDB" id="1452819at2"/>
<dbReference type="Proteomes" id="UP000319143">
    <property type="component" value="Unassembled WGS sequence"/>
</dbReference>
<proteinExistence type="predicted"/>
<name>A0A5C6E2M0_9BACT</name>
<dbReference type="RefSeq" id="WP_146524315.1">
    <property type="nucleotide sequence ID" value="NZ_SJPV01000001.1"/>
</dbReference>